<reference evidence="1" key="1">
    <citation type="submission" date="2020-07" db="EMBL/GenBank/DDBJ databases">
        <title>Multicomponent nature underlies the extraordinary mechanical properties of spider dragline silk.</title>
        <authorList>
            <person name="Kono N."/>
            <person name="Nakamura H."/>
            <person name="Mori M."/>
            <person name="Yoshida Y."/>
            <person name="Ohtoshi R."/>
            <person name="Malay A.D."/>
            <person name="Moran D.A.P."/>
            <person name="Tomita M."/>
            <person name="Numata K."/>
            <person name="Arakawa K."/>
        </authorList>
    </citation>
    <scope>NUCLEOTIDE SEQUENCE</scope>
</reference>
<evidence type="ECO:0000313" key="1">
    <source>
        <dbReference type="EMBL" id="GFQ96261.1"/>
    </source>
</evidence>
<comment type="caution">
    <text evidence="1">The sequence shown here is derived from an EMBL/GenBank/DDBJ whole genome shotgun (WGS) entry which is preliminary data.</text>
</comment>
<name>A0A8X6L5I7_TRICU</name>
<evidence type="ECO:0000313" key="2">
    <source>
        <dbReference type="Proteomes" id="UP000887116"/>
    </source>
</evidence>
<gene>
    <name evidence="1" type="ORF">TNCT_108311</name>
</gene>
<dbReference type="Proteomes" id="UP000887116">
    <property type="component" value="Unassembled WGS sequence"/>
</dbReference>
<dbReference type="EMBL" id="BMAO01004689">
    <property type="protein sequence ID" value="GFQ96261.1"/>
    <property type="molecule type" value="Genomic_DNA"/>
</dbReference>
<keyword evidence="2" id="KW-1185">Reference proteome</keyword>
<organism evidence="1 2">
    <name type="scientific">Trichonephila clavata</name>
    <name type="common">Joro spider</name>
    <name type="synonym">Nephila clavata</name>
    <dbReference type="NCBI Taxonomy" id="2740835"/>
    <lineage>
        <taxon>Eukaryota</taxon>
        <taxon>Metazoa</taxon>
        <taxon>Ecdysozoa</taxon>
        <taxon>Arthropoda</taxon>
        <taxon>Chelicerata</taxon>
        <taxon>Arachnida</taxon>
        <taxon>Araneae</taxon>
        <taxon>Araneomorphae</taxon>
        <taxon>Entelegynae</taxon>
        <taxon>Araneoidea</taxon>
        <taxon>Nephilidae</taxon>
        <taxon>Trichonephila</taxon>
    </lineage>
</organism>
<accession>A0A8X6L5I7</accession>
<sequence length="31" mass="3182">MISSGIRLLKEDAVAESASSTSSEKIGAVDE</sequence>
<dbReference type="AlphaFoldDB" id="A0A8X6L5I7"/>
<feature type="non-terminal residue" evidence="1">
    <location>
        <position position="31"/>
    </location>
</feature>
<proteinExistence type="predicted"/>
<protein>
    <submittedName>
        <fullName evidence="1">Uncharacterized protein</fullName>
    </submittedName>
</protein>